<proteinExistence type="predicted"/>
<dbReference type="OrthoDB" id="289038at2759"/>
<keyword evidence="1" id="KW-0862">Zinc</keyword>
<protein>
    <recommendedName>
        <fullName evidence="2">UBP-type domain-containing protein</fullName>
    </recommendedName>
</protein>
<dbReference type="GO" id="GO:0008270">
    <property type="term" value="F:zinc ion binding"/>
    <property type="evidence" value="ECO:0007669"/>
    <property type="project" value="UniProtKB-KW"/>
</dbReference>
<dbReference type="EMBL" id="MCFH01000050">
    <property type="protein sequence ID" value="ORX43746.1"/>
    <property type="molecule type" value="Genomic_DNA"/>
</dbReference>
<gene>
    <name evidence="3" type="ORF">BCR36DRAFT_373646</name>
</gene>
<comment type="caution">
    <text evidence="3">The sequence shown here is derived from an EMBL/GenBank/DDBJ whole genome shotgun (WGS) entry which is preliminary data.</text>
</comment>
<reference evidence="3 4" key="1">
    <citation type="submission" date="2016-08" db="EMBL/GenBank/DDBJ databases">
        <title>Genomes of anaerobic fungi encode conserved fungal cellulosomes for biomass hydrolysis.</title>
        <authorList>
            <consortium name="DOE Joint Genome Institute"/>
            <person name="Haitjema C.H."/>
            <person name="Gilmore S.P."/>
            <person name="Henske J.K."/>
            <person name="Solomon K.V."/>
            <person name="De Groot R."/>
            <person name="Kuo A."/>
            <person name="Mondo S.J."/>
            <person name="Salamov A.A."/>
            <person name="Labutti K."/>
            <person name="Zhao Z."/>
            <person name="Chiniquy J."/>
            <person name="Barry K."/>
            <person name="Brewer H.M."/>
            <person name="Purvine S.O."/>
            <person name="Wright A.T."/>
            <person name="Boxma B."/>
            <person name="Van Alen T."/>
            <person name="Hackstein J.H."/>
            <person name="Baker S.E."/>
            <person name="Grigoriev I.V."/>
            <person name="O'Malley M.A."/>
        </authorList>
    </citation>
    <scope>NUCLEOTIDE SEQUENCE [LARGE SCALE GENOMIC DNA]</scope>
    <source>
        <strain evidence="4">finn</strain>
    </source>
</reference>
<keyword evidence="1" id="KW-0863">Zinc-finger</keyword>
<evidence type="ECO:0000256" key="1">
    <source>
        <dbReference type="PROSITE-ProRule" id="PRU00502"/>
    </source>
</evidence>
<evidence type="ECO:0000313" key="3">
    <source>
        <dbReference type="EMBL" id="ORX43746.1"/>
    </source>
</evidence>
<organism evidence="3 4">
    <name type="scientific">Piromyces finnis</name>
    <dbReference type="NCBI Taxonomy" id="1754191"/>
    <lineage>
        <taxon>Eukaryota</taxon>
        <taxon>Fungi</taxon>
        <taxon>Fungi incertae sedis</taxon>
        <taxon>Chytridiomycota</taxon>
        <taxon>Chytridiomycota incertae sedis</taxon>
        <taxon>Neocallimastigomycetes</taxon>
        <taxon>Neocallimastigales</taxon>
        <taxon>Neocallimastigaceae</taxon>
        <taxon>Piromyces</taxon>
    </lineage>
</organism>
<dbReference type="PROSITE" id="PS50271">
    <property type="entry name" value="ZF_UBP"/>
    <property type="match status" value="1"/>
</dbReference>
<dbReference type="Proteomes" id="UP000193719">
    <property type="component" value="Unassembled WGS sequence"/>
</dbReference>
<reference evidence="3 4" key="2">
    <citation type="submission" date="2016-08" db="EMBL/GenBank/DDBJ databases">
        <title>Pervasive Adenine N6-methylation of Active Genes in Fungi.</title>
        <authorList>
            <consortium name="DOE Joint Genome Institute"/>
            <person name="Mondo S.J."/>
            <person name="Dannebaum R.O."/>
            <person name="Kuo R.C."/>
            <person name="Labutti K."/>
            <person name="Haridas S."/>
            <person name="Kuo A."/>
            <person name="Salamov A."/>
            <person name="Ahrendt S.R."/>
            <person name="Lipzen A."/>
            <person name="Sullivan W."/>
            <person name="Andreopoulos W.B."/>
            <person name="Clum A."/>
            <person name="Lindquist E."/>
            <person name="Daum C."/>
            <person name="Ramamoorthy G.K."/>
            <person name="Gryganskyi A."/>
            <person name="Culley D."/>
            <person name="Magnuson J.K."/>
            <person name="James T.Y."/>
            <person name="O'Malley M.A."/>
            <person name="Stajich J.E."/>
            <person name="Spatafora J.W."/>
            <person name="Visel A."/>
            <person name="Grigoriev I.V."/>
        </authorList>
    </citation>
    <scope>NUCLEOTIDE SEQUENCE [LARGE SCALE GENOMIC DNA]</scope>
    <source>
        <strain evidence="4">finn</strain>
    </source>
</reference>
<dbReference type="AlphaFoldDB" id="A0A1Y1UYV6"/>
<evidence type="ECO:0000259" key="2">
    <source>
        <dbReference type="PROSITE" id="PS50271"/>
    </source>
</evidence>
<dbReference type="Pfam" id="PF02148">
    <property type="entry name" value="zf-UBP"/>
    <property type="match status" value="1"/>
</dbReference>
<dbReference type="STRING" id="1754191.A0A1Y1UYV6"/>
<dbReference type="InterPro" id="IPR013083">
    <property type="entry name" value="Znf_RING/FYVE/PHD"/>
</dbReference>
<name>A0A1Y1UYV6_9FUNG</name>
<dbReference type="SUPFAM" id="SSF57850">
    <property type="entry name" value="RING/U-box"/>
    <property type="match status" value="1"/>
</dbReference>
<dbReference type="InterPro" id="IPR001607">
    <property type="entry name" value="Znf_UBP"/>
</dbReference>
<sequence length="171" mass="19519">MASENVTPVSTPNQSMIVDTNITNTTITSTPKISNNPTVKSTFSIFRTENLHPAYHGCIHISARINNNLMDNYRTCCRYAIKFRNKYIVKQDVKSKALEAKIAGTTSTKKTYEENLLKSLNKLPLPFCHVCDNPFGRLHVCLLCVYFGCWKEDHMRAHCKEKAHNFGIENY</sequence>
<evidence type="ECO:0000313" key="4">
    <source>
        <dbReference type="Proteomes" id="UP000193719"/>
    </source>
</evidence>
<keyword evidence="4" id="KW-1185">Reference proteome</keyword>
<feature type="domain" description="UBP-type" evidence="2">
    <location>
        <begin position="108"/>
        <end position="171"/>
    </location>
</feature>
<keyword evidence="1" id="KW-0479">Metal-binding</keyword>
<dbReference type="Gene3D" id="3.30.40.10">
    <property type="entry name" value="Zinc/RING finger domain, C3HC4 (zinc finger)"/>
    <property type="match status" value="1"/>
</dbReference>
<accession>A0A1Y1UYV6</accession>